<evidence type="ECO:0000313" key="1">
    <source>
        <dbReference type="EMBL" id="KAK2898299.1"/>
    </source>
</evidence>
<accession>A0AA88PVR3</accession>
<evidence type="ECO:0000313" key="2">
    <source>
        <dbReference type="Proteomes" id="UP001187343"/>
    </source>
</evidence>
<dbReference type="Proteomes" id="UP001187343">
    <property type="component" value="Unassembled WGS sequence"/>
</dbReference>
<dbReference type="AlphaFoldDB" id="A0AA88PVR3"/>
<protein>
    <submittedName>
        <fullName evidence="1">Uncharacterized protein</fullName>
    </submittedName>
</protein>
<dbReference type="EMBL" id="JAUYZG010000009">
    <property type="protein sequence ID" value="KAK2898299.1"/>
    <property type="molecule type" value="Genomic_DNA"/>
</dbReference>
<proteinExistence type="predicted"/>
<gene>
    <name evidence="1" type="ORF">Q8A67_009717</name>
</gene>
<sequence length="111" mass="13370">MKYKKFFTVMQAAVGIVPLNKREFLPPPRRLWKSHEDQYGSELFPSSYSRENNYWTSEPQYMYLAELRRTSVRSLTPLWQPLWGTTPCGDIIRRRGCWEMTKDCVTEYMYE</sequence>
<reference evidence="1" key="1">
    <citation type="submission" date="2023-08" db="EMBL/GenBank/DDBJ databases">
        <title>Chromosome-level Genome Assembly of mud carp (Cirrhinus molitorella).</title>
        <authorList>
            <person name="Liu H."/>
        </authorList>
    </citation>
    <scope>NUCLEOTIDE SEQUENCE</scope>
    <source>
        <strain evidence="1">Prfri</strain>
        <tissue evidence="1">Muscle</tissue>
    </source>
</reference>
<name>A0AA88PVR3_9TELE</name>
<keyword evidence="2" id="KW-1185">Reference proteome</keyword>
<comment type="caution">
    <text evidence="1">The sequence shown here is derived from an EMBL/GenBank/DDBJ whole genome shotgun (WGS) entry which is preliminary data.</text>
</comment>
<organism evidence="1 2">
    <name type="scientific">Cirrhinus molitorella</name>
    <name type="common">mud carp</name>
    <dbReference type="NCBI Taxonomy" id="172907"/>
    <lineage>
        <taxon>Eukaryota</taxon>
        <taxon>Metazoa</taxon>
        <taxon>Chordata</taxon>
        <taxon>Craniata</taxon>
        <taxon>Vertebrata</taxon>
        <taxon>Euteleostomi</taxon>
        <taxon>Actinopterygii</taxon>
        <taxon>Neopterygii</taxon>
        <taxon>Teleostei</taxon>
        <taxon>Ostariophysi</taxon>
        <taxon>Cypriniformes</taxon>
        <taxon>Cyprinidae</taxon>
        <taxon>Labeoninae</taxon>
        <taxon>Labeonini</taxon>
        <taxon>Cirrhinus</taxon>
    </lineage>
</organism>